<keyword evidence="2" id="KW-1185">Reference proteome</keyword>
<proteinExistence type="predicted"/>
<sequence>MQVLMVQMILGRWTEIPLSSRSSYVSSKGEWMVRTPVKPCASRVLLPRNALVGLTDSFLASAIHSGWNLLHVPLAELDPECLPSVPSSLPSTLGGIRCEDVFEHNHSLTRKETSEAGTGKLMRSIDAPPVRWARLRLNSAREQPQLCIGFAICRERKETQTRPGFTVTRSLATCSRDQLPVSVVGLAGQTCTTGTEIRILNRRGVHAASVSRSQVYAWKPICKESQAASPTLFENVQRCTASLYRQQAVPSELRTCAGQCVTTDPSSE</sequence>
<name>A0A2R6XRN5_MARPO</name>
<dbReference type="AlphaFoldDB" id="A0A2R6XRN5"/>
<evidence type="ECO:0000313" key="2">
    <source>
        <dbReference type="Proteomes" id="UP000244005"/>
    </source>
</evidence>
<dbReference type="Proteomes" id="UP000244005">
    <property type="component" value="Unassembled WGS sequence"/>
</dbReference>
<evidence type="ECO:0000313" key="1">
    <source>
        <dbReference type="EMBL" id="PTQ48778.1"/>
    </source>
</evidence>
<dbReference type="Gramene" id="Mp3g16060.1">
    <property type="protein sequence ID" value="Mp3g16060.1.cds"/>
    <property type="gene ID" value="Mp3g16060"/>
</dbReference>
<protein>
    <submittedName>
        <fullName evidence="1">Uncharacterized protein</fullName>
    </submittedName>
</protein>
<organism evidence="1 2">
    <name type="scientific">Marchantia polymorpha</name>
    <name type="common">Common liverwort</name>
    <name type="synonym">Marchantia aquatica</name>
    <dbReference type="NCBI Taxonomy" id="3197"/>
    <lineage>
        <taxon>Eukaryota</taxon>
        <taxon>Viridiplantae</taxon>
        <taxon>Streptophyta</taxon>
        <taxon>Embryophyta</taxon>
        <taxon>Marchantiophyta</taxon>
        <taxon>Marchantiopsida</taxon>
        <taxon>Marchantiidae</taxon>
        <taxon>Marchantiales</taxon>
        <taxon>Marchantiaceae</taxon>
        <taxon>Marchantia</taxon>
    </lineage>
</organism>
<dbReference type="EMBL" id="KZ772676">
    <property type="protein sequence ID" value="PTQ48778.1"/>
    <property type="molecule type" value="Genomic_DNA"/>
</dbReference>
<gene>
    <name evidence="1" type="ORF">MARPO_0004s0066</name>
</gene>
<reference evidence="2" key="1">
    <citation type="journal article" date="2017" name="Cell">
        <title>Insights into land plant evolution garnered from the Marchantia polymorpha genome.</title>
        <authorList>
            <person name="Bowman J.L."/>
            <person name="Kohchi T."/>
            <person name="Yamato K.T."/>
            <person name="Jenkins J."/>
            <person name="Shu S."/>
            <person name="Ishizaki K."/>
            <person name="Yamaoka S."/>
            <person name="Nishihama R."/>
            <person name="Nakamura Y."/>
            <person name="Berger F."/>
            <person name="Adam C."/>
            <person name="Aki S.S."/>
            <person name="Althoff F."/>
            <person name="Araki T."/>
            <person name="Arteaga-Vazquez M.A."/>
            <person name="Balasubrmanian S."/>
            <person name="Barry K."/>
            <person name="Bauer D."/>
            <person name="Boehm C.R."/>
            <person name="Briginshaw L."/>
            <person name="Caballero-Perez J."/>
            <person name="Catarino B."/>
            <person name="Chen F."/>
            <person name="Chiyoda S."/>
            <person name="Chovatia M."/>
            <person name="Davies K.M."/>
            <person name="Delmans M."/>
            <person name="Demura T."/>
            <person name="Dierschke T."/>
            <person name="Dolan L."/>
            <person name="Dorantes-Acosta A.E."/>
            <person name="Eklund D.M."/>
            <person name="Florent S.N."/>
            <person name="Flores-Sandoval E."/>
            <person name="Fujiyama A."/>
            <person name="Fukuzawa H."/>
            <person name="Galik B."/>
            <person name="Grimanelli D."/>
            <person name="Grimwood J."/>
            <person name="Grossniklaus U."/>
            <person name="Hamada T."/>
            <person name="Haseloff J."/>
            <person name="Hetherington A.J."/>
            <person name="Higo A."/>
            <person name="Hirakawa Y."/>
            <person name="Hundley H.N."/>
            <person name="Ikeda Y."/>
            <person name="Inoue K."/>
            <person name="Inoue S.I."/>
            <person name="Ishida S."/>
            <person name="Jia Q."/>
            <person name="Kakita M."/>
            <person name="Kanazawa T."/>
            <person name="Kawai Y."/>
            <person name="Kawashima T."/>
            <person name="Kennedy M."/>
            <person name="Kinose K."/>
            <person name="Kinoshita T."/>
            <person name="Kohara Y."/>
            <person name="Koide E."/>
            <person name="Komatsu K."/>
            <person name="Kopischke S."/>
            <person name="Kubo M."/>
            <person name="Kyozuka J."/>
            <person name="Lagercrantz U."/>
            <person name="Lin S.S."/>
            <person name="Lindquist E."/>
            <person name="Lipzen A.M."/>
            <person name="Lu C.W."/>
            <person name="De Luna E."/>
            <person name="Martienssen R.A."/>
            <person name="Minamino N."/>
            <person name="Mizutani M."/>
            <person name="Mizutani M."/>
            <person name="Mochizuki N."/>
            <person name="Monte I."/>
            <person name="Mosher R."/>
            <person name="Nagasaki H."/>
            <person name="Nakagami H."/>
            <person name="Naramoto S."/>
            <person name="Nishitani K."/>
            <person name="Ohtani M."/>
            <person name="Okamoto T."/>
            <person name="Okumura M."/>
            <person name="Phillips J."/>
            <person name="Pollak B."/>
            <person name="Reinders A."/>
            <person name="Rovekamp M."/>
            <person name="Sano R."/>
            <person name="Sawa S."/>
            <person name="Schmid M.W."/>
            <person name="Shirakawa M."/>
            <person name="Solano R."/>
            <person name="Spunde A."/>
            <person name="Suetsugu N."/>
            <person name="Sugano S."/>
            <person name="Sugiyama A."/>
            <person name="Sun R."/>
            <person name="Suzuki Y."/>
            <person name="Takenaka M."/>
            <person name="Takezawa D."/>
            <person name="Tomogane H."/>
            <person name="Tsuzuki M."/>
            <person name="Ueda T."/>
            <person name="Umeda M."/>
            <person name="Ward J.M."/>
            <person name="Watanabe Y."/>
            <person name="Yazaki K."/>
            <person name="Yokoyama R."/>
            <person name="Yoshitake Y."/>
            <person name="Yotsui I."/>
            <person name="Zachgo S."/>
            <person name="Schmutz J."/>
        </authorList>
    </citation>
    <scope>NUCLEOTIDE SEQUENCE [LARGE SCALE GENOMIC DNA]</scope>
    <source>
        <strain evidence="2">Tak-1</strain>
    </source>
</reference>
<accession>A0A2R6XRN5</accession>